<dbReference type="Pfam" id="PF13365">
    <property type="entry name" value="Trypsin_2"/>
    <property type="match status" value="1"/>
</dbReference>
<sequence>MQHSLKCLMLAVVGAVSLQSCSAPPPDPTIPGPAARHAASQRLTAVVITSRKELSGSPGSRFTLVSSPGDTDGGSATPVSNDGYFITADHVLAQSAGRRVFVVYRNSGNVRIAKARIVWRSYGGDVAVLHAPIPTPFYYHWTSPEKWLPVGTPVIHAGIATGFRSAPGKLSTELTPESPFTGNRKFKIDVPLQPGDSGGPVLDSHGDLVGINSAVEYLVPMETAFFIDSECSRPNVRSLAAIIERDRRSPRGKDRRSDS</sequence>
<gene>
    <name evidence="3" type="ORF">KBB96_18580</name>
</gene>
<dbReference type="PANTHER" id="PTHR43019">
    <property type="entry name" value="SERINE ENDOPROTEASE DEGS"/>
    <property type="match status" value="1"/>
</dbReference>
<evidence type="ECO:0000256" key="1">
    <source>
        <dbReference type="SAM" id="MobiDB-lite"/>
    </source>
</evidence>
<dbReference type="PRINTS" id="PR00834">
    <property type="entry name" value="PROTEASES2C"/>
</dbReference>
<feature type="signal peptide" evidence="2">
    <location>
        <begin position="1"/>
        <end position="22"/>
    </location>
</feature>
<dbReference type="GO" id="GO:0004252">
    <property type="term" value="F:serine-type endopeptidase activity"/>
    <property type="evidence" value="ECO:0007669"/>
    <property type="project" value="InterPro"/>
</dbReference>
<dbReference type="AlphaFoldDB" id="A0A975G8D6"/>
<dbReference type="SUPFAM" id="SSF50494">
    <property type="entry name" value="Trypsin-like serine proteases"/>
    <property type="match status" value="1"/>
</dbReference>
<protein>
    <submittedName>
        <fullName evidence="3">Trypsin-like peptidase domain-containing protein</fullName>
    </submittedName>
</protein>
<feature type="region of interest" description="Disordered" evidence="1">
    <location>
        <begin position="54"/>
        <end position="73"/>
    </location>
</feature>
<evidence type="ECO:0000313" key="3">
    <source>
        <dbReference type="EMBL" id="QUE50853.1"/>
    </source>
</evidence>
<reference evidence="3" key="1">
    <citation type="submission" date="2021-04" db="EMBL/GenBank/DDBJ databases">
        <title>Luteolibacter sp. 32A isolated from the skin of an Anderson's salamander (Ambystoma andersonii).</title>
        <authorList>
            <person name="Spergser J."/>
            <person name="Busse H.-J."/>
        </authorList>
    </citation>
    <scope>NUCLEOTIDE SEQUENCE</scope>
    <source>
        <strain evidence="3">32A</strain>
    </source>
</reference>
<dbReference type="PROSITE" id="PS51257">
    <property type="entry name" value="PROKAR_LIPOPROTEIN"/>
    <property type="match status" value="1"/>
</dbReference>
<dbReference type="Proteomes" id="UP000676169">
    <property type="component" value="Chromosome"/>
</dbReference>
<organism evidence="3 4">
    <name type="scientific">Luteolibacter ambystomatis</name>
    <dbReference type="NCBI Taxonomy" id="2824561"/>
    <lineage>
        <taxon>Bacteria</taxon>
        <taxon>Pseudomonadati</taxon>
        <taxon>Verrucomicrobiota</taxon>
        <taxon>Verrucomicrobiia</taxon>
        <taxon>Verrucomicrobiales</taxon>
        <taxon>Verrucomicrobiaceae</taxon>
        <taxon>Luteolibacter</taxon>
    </lineage>
</organism>
<feature type="compositionally biased region" description="Polar residues" evidence="1">
    <location>
        <begin position="57"/>
        <end position="69"/>
    </location>
</feature>
<dbReference type="Gene3D" id="2.40.10.10">
    <property type="entry name" value="Trypsin-like serine proteases"/>
    <property type="match status" value="2"/>
</dbReference>
<feature type="chain" id="PRO_5037031459" evidence="2">
    <location>
        <begin position="23"/>
        <end position="259"/>
    </location>
</feature>
<evidence type="ECO:0000313" key="4">
    <source>
        <dbReference type="Proteomes" id="UP000676169"/>
    </source>
</evidence>
<dbReference type="KEGG" id="lamb:KBB96_18580"/>
<dbReference type="PANTHER" id="PTHR43019:SF23">
    <property type="entry name" value="PROTEASE DO-LIKE 5, CHLOROPLASTIC"/>
    <property type="match status" value="1"/>
</dbReference>
<keyword evidence="4" id="KW-1185">Reference proteome</keyword>
<keyword evidence="2" id="KW-0732">Signal</keyword>
<dbReference type="EMBL" id="CP073100">
    <property type="protein sequence ID" value="QUE50853.1"/>
    <property type="molecule type" value="Genomic_DNA"/>
</dbReference>
<dbReference type="InterPro" id="IPR009003">
    <property type="entry name" value="Peptidase_S1_PA"/>
</dbReference>
<dbReference type="InterPro" id="IPR043504">
    <property type="entry name" value="Peptidase_S1_PA_chymotrypsin"/>
</dbReference>
<accession>A0A975G8D6</accession>
<proteinExistence type="predicted"/>
<evidence type="ECO:0000256" key="2">
    <source>
        <dbReference type="SAM" id="SignalP"/>
    </source>
</evidence>
<name>A0A975G8D6_9BACT</name>
<dbReference type="GO" id="GO:0006508">
    <property type="term" value="P:proteolysis"/>
    <property type="evidence" value="ECO:0007669"/>
    <property type="project" value="InterPro"/>
</dbReference>
<dbReference type="InterPro" id="IPR001940">
    <property type="entry name" value="Peptidase_S1C"/>
</dbReference>
<dbReference type="RefSeq" id="WP_211630992.1">
    <property type="nucleotide sequence ID" value="NZ_CP073100.1"/>
</dbReference>